<proteinExistence type="inferred from homology"/>
<dbReference type="GO" id="GO:0016301">
    <property type="term" value="F:kinase activity"/>
    <property type="evidence" value="ECO:0007669"/>
    <property type="project" value="UniProtKB-UniRule"/>
</dbReference>
<evidence type="ECO:0000256" key="2">
    <source>
        <dbReference type="PIRNR" id="PIRNR006221"/>
    </source>
</evidence>
<sequence>MNNDLKSLLSNILNESITKVSPVRGGDISEAFKIETSNNAYFLKSNNVSNASNMFQIEAYGLQVIRKTNTIKTPKVLACDTFQNVAFLLMEFIDSKSASSSDYKNLGNQLAQLHQCTSDNFGLDQDNFIGSLHQSNKPNTTWVDFYTTERLQPQIELAKQKQLLSKNEYPSSQKIKETLEPLFAGIKPALLHGDLWNGNFLISKNGTPYLIDPAVYYGHHEVDIAMTKLFGGFSVCFYDTYYSNFETDEHSSARIEIYQLYYLLVHLNLFGNSYYGSVLSILKKYF</sequence>
<organism evidence="3 4">
    <name type="scientific">Flavivirga rizhaonensis</name>
    <dbReference type="NCBI Taxonomy" id="2559571"/>
    <lineage>
        <taxon>Bacteria</taxon>
        <taxon>Pseudomonadati</taxon>
        <taxon>Bacteroidota</taxon>
        <taxon>Flavobacteriia</taxon>
        <taxon>Flavobacteriales</taxon>
        <taxon>Flavobacteriaceae</taxon>
        <taxon>Flavivirga</taxon>
    </lineage>
</organism>
<protein>
    <submittedName>
        <fullName evidence="3">Fructosamine kinase</fullName>
    </submittedName>
</protein>
<keyword evidence="2" id="KW-0808">Transferase</keyword>
<reference evidence="3 4" key="1">
    <citation type="submission" date="2019-04" db="EMBL/GenBank/DDBJ databases">
        <authorList>
            <person name="Liu A."/>
        </authorList>
    </citation>
    <scope>NUCLEOTIDE SEQUENCE [LARGE SCALE GENOMIC DNA]</scope>
    <source>
        <strain evidence="3 4">RZ03</strain>
    </source>
</reference>
<accession>A0A4S1DX12</accession>
<dbReference type="OrthoDB" id="5291879at2"/>
<comment type="similarity">
    <text evidence="1 2">Belongs to the fructosamine kinase family.</text>
</comment>
<dbReference type="RefSeq" id="WP_135876971.1">
    <property type="nucleotide sequence ID" value="NZ_SRSO01000011.1"/>
</dbReference>
<evidence type="ECO:0000313" key="4">
    <source>
        <dbReference type="Proteomes" id="UP000307602"/>
    </source>
</evidence>
<evidence type="ECO:0000313" key="3">
    <source>
        <dbReference type="EMBL" id="TGV02680.1"/>
    </source>
</evidence>
<gene>
    <name evidence="3" type="ORF">EM932_09600</name>
</gene>
<dbReference type="InterPro" id="IPR016477">
    <property type="entry name" value="Fructo-/Ketosamine-3-kinase"/>
</dbReference>
<dbReference type="Gene3D" id="3.90.1200.10">
    <property type="match status" value="1"/>
</dbReference>
<dbReference type="PIRSF" id="PIRSF006221">
    <property type="entry name" value="Ketosamine-3-kinase"/>
    <property type="match status" value="1"/>
</dbReference>
<dbReference type="Proteomes" id="UP000307602">
    <property type="component" value="Unassembled WGS sequence"/>
</dbReference>
<comment type="caution">
    <text evidence="3">The sequence shown here is derived from an EMBL/GenBank/DDBJ whole genome shotgun (WGS) entry which is preliminary data.</text>
</comment>
<dbReference type="AlphaFoldDB" id="A0A4S1DX12"/>
<dbReference type="Pfam" id="PF03881">
    <property type="entry name" value="Fructosamin_kin"/>
    <property type="match status" value="1"/>
</dbReference>
<dbReference type="PANTHER" id="PTHR12149:SF8">
    <property type="entry name" value="PROTEIN-RIBULOSAMINE 3-KINASE"/>
    <property type="match status" value="1"/>
</dbReference>
<dbReference type="EMBL" id="SRSO01000011">
    <property type="protein sequence ID" value="TGV02680.1"/>
    <property type="molecule type" value="Genomic_DNA"/>
</dbReference>
<name>A0A4S1DX12_9FLAO</name>
<evidence type="ECO:0000256" key="1">
    <source>
        <dbReference type="ARBA" id="ARBA00009460"/>
    </source>
</evidence>
<dbReference type="InterPro" id="IPR011009">
    <property type="entry name" value="Kinase-like_dom_sf"/>
</dbReference>
<dbReference type="SUPFAM" id="SSF56112">
    <property type="entry name" value="Protein kinase-like (PK-like)"/>
    <property type="match status" value="1"/>
</dbReference>
<keyword evidence="2 3" id="KW-0418">Kinase</keyword>
<keyword evidence="4" id="KW-1185">Reference proteome</keyword>
<dbReference type="PANTHER" id="PTHR12149">
    <property type="entry name" value="FRUCTOSAMINE 3 KINASE-RELATED PROTEIN"/>
    <property type="match status" value="1"/>
</dbReference>
<dbReference type="Gene3D" id="3.30.200.20">
    <property type="entry name" value="Phosphorylase Kinase, domain 1"/>
    <property type="match status" value="1"/>
</dbReference>